<gene>
    <name evidence="2" type="ORF">EVAR_21475_1</name>
</gene>
<feature type="region of interest" description="Disordered" evidence="1">
    <location>
        <begin position="79"/>
        <end position="110"/>
    </location>
</feature>
<dbReference type="EMBL" id="BGZK01001953">
    <property type="protein sequence ID" value="GBP88728.1"/>
    <property type="molecule type" value="Genomic_DNA"/>
</dbReference>
<dbReference type="AlphaFoldDB" id="A0A4C1ZLV1"/>
<evidence type="ECO:0000256" key="1">
    <source>
        <dbReference type="SAM" id="MobiDB-lite"/>
    </source>
</evidence>
<name>A0A4C1ZLV1_EUMVA</name>
<dbReference type="Proteomes" id="UP000299102">
    <property type="component" value="Unassembled WGS sequence"/>
</dbReference>
<evidence type="ECO:0000313" key="2">
    <source>
        <dbReference type="EMBL" id="GBP88728.1"/>
    </source>
</evidence>
<protein>
    <submittedName>
        <fullName evidence="2">Uncharacterized protein</fullName>
    </submittedName>
</protein>
<accession>A0A4C1ZLV1</accession>
<reference evidence="2 3" key="1">
    <citation type="journal article" date="2019" name="Commun. Biol.">
        <title>The bagworm genome reveals a unique fibroin gene that provides high tensile strength.</title>
        <authorList>
            <person name="Kono N."/>
            <person name="Nakamura H."/>
            <person name="Ohtoshi R."/>
            <person name="Tomita M."/>
            <person name="Numata K."/>
            <person name="Arakawa K."/>
        </authorList>
    </citation>
    <scope>NUCLEOTIDE SEQUENCE [LARGE SCALE GENOMIC DNA]</scope>
</reference>
<keyword evidence="3" id="KW-1185">Reference proteome</keyword>
<comment type="caution">
    <text evidence="2">The sequence shown here is derived from an EMBL/GenBank/DDBJ whole genome shotgun (WGS) entry which is preliminary data.</text>
</comment>
<sequence>MPGTKSKTEIRRDGKRNGIEIAIDGGTNIKIKSVTEIEIWKNTVIRTESGTGNENEIRMGIYLNRDQFGNDTATVANIPPDLPARRSAAPEGPAPPSTLNGPGRADRVNAEPDWAKHLRILY</sequence>
<proteinExistence type="predicted"/>
<evidence type="ECO:0000313" key="3">
    <source>
        <dbReference type="Proteomes" id="UP000299102"/>
    </source>
</evidence>
<organism evidence="2 3">
    <name type="scientific">Eumeta variegata</name>
    <name type="common">Bagworm moth</name>
    <name type="synonym">Eumeta japonica</name>
    <dbReference type="NCBI Taxonomy" id="151549"/>
    <lineage>
        <taxon>Eukaryota</taxon>
        <taxon>Metazoa</taxon>
        <taxon>Ecdysozoa</taxon>
        <taxon>Arthropoda</taxon>
        <taxon>Hexapoda</taxon>
        <taxon>Insecta</taxon>
        <taxon>Pterygota</taxon>
        <taxon>Neoptera</taxon>
        <taxon>Endopterygota</taxon>
        <taxon>Lepidoptera</taxon>
        <taxon>Glossata</taxon>
        <taxon>Ditrysia</taxon>
        <taxon>Tineoidea</taxon>
        <taxon>Psychidae</taxon>
        <taxon>Oiketicinae</taxon>
        <taxon>Eumeta</taxon>
    </lineage>
</organism>